<dbReference type="InterPro" id="IPR011935">
    <property type="entry name" value="CHP02231"/>
</dbReference>
<dbReference type="Pfam" id="PF13600">
    <property type="entry name" value="DUF4140"/>
    <property type="match status" value="1"/>
</dbReference>
<evidence type="ECO:0000313" key="4">
    <source>
        <dbReference type="EMBL" id="WXA99732.1"/>
    </source>
</evidence>
<protein>
    <submittedName>
        <fullName evidence="4">DUF4139 domain-containing protein</fullName>
    </submittedName>
</protein>
<dbReference type="Pfam" id="PF13598">
    <property type="entry name" value="DUF4139"/>
    <property type="match status" value="1"/>
</dbReference>
<dbReference type="NCBIfam" id="TIGR02231">
    <property type="entry name" value="mucoidy inhibitor MuiA family protein"/>
    <property type="match status" value="1"/>
</dbReference>
<dbReference type="InterPro" id="IPR025554">
    <property type="entry name" value="DUF4140"/>
</dbReference>
<feature type="coiled-coil region" evidence="1">
    <location>
        <begin position="166"/>
        <end position="193"/>
    </location>
</feature>
<reference evidence="4 5" key="1">
    <citation type="submission" date="2021-12" db="EMBL/GenBank/DDBJ databases">
        <title>Discovery of the Pendulisporaceae a myxobacterial family with distinct sporulation behavior and unique specialized metabolism.</title>
        <authorList>
            <person name="Garcia R."/>
            <person name="Popoff A."/>
            <person name="Bader C.D."/>
            <person name="Loehr J."/>
            <person name="Walesch S."/>
            <person name="Walt C."/>
            <person name="Boldt J."/>
            <person name="Bunk B."/>
            <person name="Haeckl F.J.F.P.J."/>
            <person name="Gunesch A.P."/>
            <person name="Birkelbach J."/>
            <person name="Nuebel U."/>
            <person name="Pietschmann T."/>
            <person name="Bach T."/>
            <person name="Mueller R."/>
        </authorList>
    </citation>
    <scope>NUCLEOTIDE SEQUENCE [LARGE SCALE GENOMIC DNA]</scope>
    <source>
        <strain evidence="4 5">MSr12523</strain>
    </source>
</reference>
<evidence type="ECO:0000259" key="3">
    <source>
        <dbReference type="Pfam" id="PF13600"/>
    </source>
</evidence>
<dbReference type="RefSeq" id="WP_394850374.1">
    <property type="nucleotide sequence ID" value="NZ_CP089982.1"/>
</dbReference>
<dbReference type="InterPro" id="IPR037291">
    <property type="entry name" value="DUF4139"/>
</dbReference>
<proteinExistence type="predicted"/>
<keyword evidence="5" id="KW-1185">Reference proteome</keyword>
<evidence type="ECO:0000256" key="1">
    <source>
        <dbReference type="SAM" id="Coils"/>
    </source>
</evidence>
<feature type="domain" description="DUF4139" evidence="2">
    <location>
        <begin position="216"/>
        <end position="523"/>
    </location>
</feature>
<dbReference type="PANTHER" id="PTHR31005:SF8">
    <property type="entry name" value="DUF4139 DOMAIN-CONTAINING PROTEIN"/>
    <property type="match status" value="1"/>
</dbReference>
<dbReference type="Proteomes" id="UP001379533">
    <property type="component" value="Chromosome"/>
</dbReference>
<accession>A0ABZ2KM55</accession>
<sequence length="532" mass="59503">MNEGALAWPRAIHPTTAREVTFFEDRAEVLRTADVVLEEGERWLVFSGVTPFIDERSVRVRLVSGKGQVLGARIKRRVHHEETLGREELDEREAQLRRAEHRLQEANDATERARLRGEGVRELLGRWTSGLSTVPRGLRSSNGNGSPWRGAYQALTRAEGEVLDAADAARVQRVQAEDEVAHAEARLREGNLRHVRQEALVEVRIRIDEPGEARFEIVYRTPGALWRPEHVARAGKGREEGAADELELLTWATVWQRTGEDWNDVHVRLSTARPAHHATPPLLEDDRLVTRRKSDAERRRTVVEGREQEILSAAVSGGKNAVEQMPGVDDGGVPLVYEARARADVRSDGRPVRLEIGHVLLPARVERVVYPELARVAHIRATATLTDGGPLLAGPVHVHHAGTAAGRVRTRFVAQGDPFELGLGTDDSIRVRRDVEKEDETSSILGTQRRKRTVTVWLSNLSHEPKRLRITERVPVSEIEGVDIDVPAQHTWNIDARDGFATCDIDLAGDETRKIVLVYELRATSKMVLPDL</sequence>
<keyword evidence="1" id="KW-0175">Coiled coil</keyword>
<name>A0ABZ2KM55_9BACT</name>
<gene>
    <name evidence="4" type="ORF">LZC95_23315</name>
</gene>
<evidence type="ECO:0000259" key="2">
    <source>
        <dbReference type="Pfam" id="PF13598"/>
    </source>
</evidence>
<feature type="coiled-coil region" evidence="1">
    <location>
        <begin position="86"/>
        <end position="116"/>
    </location>
</feature>
<dbReference type="PANTHER" id="PTHR31005">
    <property type="entry name" value="DUF4139 DOMAIN-CONTAINING PROTEIN"/>
    <property type="match status" value="1"/>
</dbReference>
<dbReference type="EMBL" id="CP089982">
    <property type="protein sequence ID" value="WXA99732.1"/>
    <property type="molecule type" value="Genomic_DNA"/>
</dbReference>
<evidence type="ECO:0000313" key="5">
    <source>
        <dbReference type="Proteomes" id="UP001379533"/>
    </source>
</evidence>
<feature type="domain" description="DUF4140" evidence="3">
    <location>
        <begin position="20"/>
        <end position="116"/>
    </location>
</feature>
<organism evidence="4 5">
    <name type="scientific">Pendulispora brunnea</name>
    <dbReference type="NCBI Taxonomy" id="2905690"/>
    <lineage>
        <taxon>Bacteria</taxon>
        <taxon>Pseudomonadati</taxon>
        <taxon>Myxococcota</taxon>
        <taxon>Myxococcia</taxon>
        <taxon>Myxococcales</taxon>
        <taxon>Sorangiineae</taxon>
        <taxon>Pendulisporaceae</taxon>
        <taxon>Pendulispora</taxon>
    </lineage>
</organism>